<evidence type="ECO:0000256" key="4">
    <source>
        <dbReference type="ARBA" id="ARBA00022989"/>
    </source>
</evidence>
<evidence type="ECO:0000256" key="2">
    <source>
        <dbReference type="ARBA" id="ARBA00022692"/>
    </source>
</evidence>
<gene>
    <name evidence="10" type="ORF">Bca52824_078868</name>
</gene>
<dbReference type="AlphaFoldDB" id="A0A8X7TZJ7"/>
<comment type="subcellular location">
    <subcellularLocation>
        <location evidence="1">Membrane</location>
        <topology evidence="1">Single-pass membrane protein</topology>
    </subcellularLocation>
</comment>
<evidence type="ECO:0000259" key="9">
    <source>
        <dbReference type="Pfam" id="PF12819"/>
    </source>
</evidence>
<feature type="compositionally biased region" description="Gly residues" evidence="6">
    <location>
        <begin position="352"/>
        <end position="371"/>
    </location>
</feature>
<keyword evidence="2 7" id="KW-0812">Transmembrane</keyword>
<feature type="compositionally biased region" description="Polar residues" evidence="6">
    <location>
        <begin position="439"/>
        <end position="458"/>
    </location>
</feature>
<accession>A0A8X7TZJ7</accession>
<dbReference type="OrthoDB" id="2143199at2759"/>
<evidence type="ECO:0000256" key="7">
    <source>
        <dbReference type="SAM" id="Phobius"/>
    </source>
</evidence>
<keyword evidence="4 7" id="KW-1133">Transmembrane helix</keyword>
<name>A0A8X7TZJ7_BRACI</name>
<sequence length="485" mass="51965">MGSDQAVLLLTLLSLSTILSLAENIINIDCGASESDLRSSWVGDEGFITTGKPFTIPGQKYNPLRSLRSFPSDQLINCYRNIPATRRRKTLVRTAFYYGNYDGKSSPPSFTVIYDLKHTDNITYTDSSRSYEDQPLFISEVIFTPAEKSISVCLFRNSTSQPVPFISTIQVYGMDVGMYDDIGPKEGLLFRQRFACGAEAAIRDPYGRVWSPIKPKNQGSSELTTSPSSIDTTGVPNKPPATVMSEALLKDVIRLSDKTLAGSPLYLALYFSEPQSLDRTKKRSFNVFLDTKQLGSGPIVPVFGKATQFVIRDIVATSKSKLIFRSTSDSALPPIVNAMELYSILEAHDGGNNGGGLSSGGNGGEEQSGGGDSDDREDRRKKKAKLDKAAKAAQVADAAKAANAANGPTRKPKLPLILGVTFGSAFAALSSVIAAISCKKSQNAKPQSDTEPAMSTGSGEEAGVAPLVGQQLASDVSDHHRHGAA</sequence>
<feature type="transmembrane region" description="Helical" evidence="7">
    <location>
        <begin position="416"/>
        <end position="438"/>
    </location>
</feature>
<feature type="region of interest" description="Disordered" evidence="6">
    <location>
        <begin position="213"/>
        <end position="237"/>
    </location>
</feature>
<feature type="signal peptide" evidence="8">
    <location>
        <begin position="1"/>
        <end position="22"/>
    </location>
</feature>
<keyword evidence="11" id="KW-1185">Reference proteome</keyword>
<evidence type="ECO:0000256" key="3">
    <source>
        <dbReference type="ARBA" id="ARBA00022729"/>
    </source>
</evidence>
<dbReference type="PANTHER" id="PTHR45631">
    <property type="entry name" value="OS07G0107800 PROTEIN-RELATED"/>
    <property type="match status" value="1"/>
</dbReference>
<feature type="region of interest" description="Disordered" evidence="6">
    <location>
        <begin position="352"/>
        <end position="389"/>
    </location>
</feature>
<proteinExistence type="predicted"/>
<comment type="caution">
    <text evidence="10">The sequence shown here is derived from an EMBL/GenBank/DDBJ whole genome shotgun (WGS) entry which is preliminary data.</text>
</comment>
<dbReference type="InterPro" id="IPR024788">
    <property type="entry name" value="Malectin-like_Carb-bd_dom"/>
</dbReference>
<evidence type="ECO:0000313" key="10">
    <source>
        <dbReference type="EMBL" id="KAG2259574.1"/>
    </source>
</evidence>
<feature type="compositionally biased region" description="Polar residues" evidence="6">
    <location>
        <begin position="217"/>
        <end position="235"/>
    </location>
</feature>
<feature type="domain" description="Malectin-like" evidence="9">
    <location>
        <begin position="28"/>
        <end position="344"/>
    </location>
</feature>
<evidence type="ECO:0000313" key="11">
    <source>
        <dbReference type="Proteomes" id="UP000886595"/>
    </source>
</evidence>
<evidence type="ECO:0000256" key="6">
    <source>
        <dbReference type="SAM" id="MobiDB-lite"/>
    </source>
</evidence>
<keyword evidence="3 8" id="KW-0732">Signal</keyword>
<feature type="chain" id="PRO_5036485259" description="Malectin-like domain-containing protein" evidence="8">
    <location>
        <begin position="23"/>
        <end position="485"/>
    </location>
</feature>
<dbReference type="EMBL" id="JAAMPC010000015">
    <property type="protein sequence ID" value="KAG2259574.1"/>
    <property type="molecule type" value="Genomic_DNA"/>
</dbReference>
<keyword evidence="5 7" id="KW-0472">Membrane</keyword>
<evidence type="ECO:0000256" key="8">
    <source>
        <dbReference type="SAM" id="SignalP"/>
    </source>
</evidence>
<dbReference type="GO" id="GO:0016020">
    <property type="term" value="C:membrane"/>
    <property type="evidence" value="ECO:0007669"/>
    <property type="project" value="UniProtKB-SubCell"/>
</dbReference>
<feature type="region of interest" description="Disordered" evidence="6">
    <location>
        <begin position="439"/>
        <end position="485"/>
    </location>
</feature>
<reference evidence="10 11" key="1">
    <citation type="submission" date="2020-02" db="EMBL/GenBank/DDBJ databases">
        <authorList>
            <person name="Ma Q."/>
            <person name="Huang Y."/>
            <person name="Song X."/>
            <person name="Pei D."/>
        </authorList>
    </citation>
    <scope>NUCLEOTIDE SEQUENCE [LARGE SCALE GENOMIC DNA]</scope>
    <source>
        <strain evidence="10">Sxm20200214</strain>
        <tissue evidence="10">Leaf</tissue>
    </source>
</reference>
<protein>
    <recommendedName>
        <fullName evidence="9">Malectin-like domain-containing protein</fullName>
    </recommendedName>
</protein>
<organism evidence="10 11">
    <name type="scientific">Brassica carinata</name>
    <name type="common">Ethiopian mustard</name>
    <name type="synonym">Abyssinian cabbage</name>
    <dbReference type="NCBI Taxonomy" id="52824"/>
    <lineage>
        <taxon>Eukaryota</taxon>
        <taxon>Viridiplantae</taxon>
        <taxon>Streptophyta</taxon>
        <taxon>Embryophyta</taxon>
        <taxon>Tracheophyta</taxon>
        <taxon>Spermatophyta</taxon>
        <taxon>Magnoliopsida</taxon>
        <taxon>eudicotyledons</taxon>
        <taxon>Gunneridae</taxon>
        <taxon>Pentapetalae</taxon>
        <taxon>rosids</taxon>
        <taxon>malvids</taxon>
        <taxon>Brassicales</taxon>
        <taxon>Brassicaceae</taxon>
        <taxon>Brassiceae</taxon>
        <taxon>Brassica</taxon>
    </lineage>
</organism>
<dbReference type="Proteomes" id="UP000886595">
    <property type="component" value="Unassembled WGS sequence"/>
</dbReference>
<evidence type="ECO:0000256" key="5">
    <source>
        <dbReference type="ARBA" id="ARBA00023136"/>
    </source>
</evidence>
<dbReference type="Pfam" id="PF12819">
    <property type="entry name" value="Malectin_like"/>
    <property type="match status" value="1"/>
</dbReference>
<dbReference type="PANTHER" id="PTHR45631:SF120">
    <property type="entry name" value="KINASE-LIKE PROTEIN-RELATED"/>
    <property type="match status" value="1"/>
</dbReference>
<evidence type="ECO:0000256" key="1">
    <source>
        <dbReference type="ARBA" id="ARBA00004167"/>
    </source>
</evidence>